<dbReference type="GO" id="GO:0016757">
    <property type="term" value="F:glycosyltransferase activity"/>
    <property type="evidence" value="ECO:0007669"/>
    <property type="project" value="UniProtKB-KW"/>
</dbReference>
<dbReference type="InterPro" id="IPR001173">
    <property type="entry name" value="Glyco_trans_2-like"/>
</dbReference>
<evidence type="ECO:0000313" key="5">
    <source>
        <dbReference type="EMBL" id="KUK67521.1"/>
    </source>
</evidence>
<evidence type="ECO:0000313" key="6">
    <source>
        <dbReference type="Proteomes" id="UP000053469"/>
    </source>
</evidence>
<comment type="caution">
    <text evidence="5">The sequence shown here is derived from an EMBL/GenBank/DDBJ whole genome shotgun (WGS) entry which is preliminary data.</text>
</comment>
<dbReference type="PANTHER" id="PTHR43630">
    <property type="entry name" value="POLY-BETA-1,6-N-ACETYL-D-GLUCOSAMINE SYNTHASE"/>
    <property type="match status" value="1"/>
</dbReference>
<name>A0A101GZH3_9BACT</name>
<evidence type="ECO:0000256" key="3">
    <source>
        <dbReference type="ARBA" id="ARBA00022679"/>
    </source>
</evidence>
<accession>A0A101GZH3</accession>
<evidence type="ECO:0000256" key="2">
    <source>
        <dbReference type="ARBA" id="ARBA00022676"/>
    </source>
</evidence>
<keyword evidence="2" id="KW-0328">Glycosyltransferase</keyword>
<comment type="similarity">
    <text evidence="1">Belongs to the glycosyltransferase 2 family.</text>
</comment>
<protein>
    <submittedName>
        <fullName evidence="5">Bi-functional transferase/deacetylase</fullName>
    </submittedName>
</protein>
<evidence type="ECO:0000259" key="4">
    <source>
        <dbReference type="Pfam" id="PF00535"/>
    </source>
</evidence>
<dbReference type="EMBL" id="LGGI01000005">
    <property type="protein sequence ID" value="KUK67521.1"/>
    <property type="molecule type" value="Genomic_DNA"/>
</dbReference>
<dbReference type="AlphaFoldDB" id="A0A101GZH3"/>
<reference evidence="6" key="1">
    <citation type="journal article" date="2015" name="MBio">
        <title>Genome-Resolved Metagenomic Analysis Reveals Roles for Candidate Phyla and Other Microbial Community Members in Biogeochemical Transformations in Oil Reservoirs.</title>
        <authorList>
            <person name="Hu P."/>
            <person name="Tom L."/>
            <person name="Singh A."/>
            <person name="Thomas B.C."/>
            <person name="Baker B.J."/>
            <person name="Piceno Y.M."/>
            <person name="Andersen G.L."/>
            <person name="Banfield J.F."/>
        </authorList>
    </citation>
    <scope>NUCLEOTIDE SEQUENCE [LARGE SCALE GENOMIC DNA]</scope>
</reference>
<feature type="domain" description="Glycosyltransferase 2-like" evidence="4">
    <location>
        <begin position="3"/>
        <end position="133"/>
    </location>
</feature>
<proteinExistence type="inferred from homology"/>
<gene>
    <name evidence="5" type="ORF">XD87_0075</name>
</gene>
<dbReference type="PANTHER" id="PTHR43630:SF1">
    <property type="entry name" value="POLY-BETA-1,6-N-ACETYL-D-GLUCOSAMINE SYNTHASE"/>
    <property type="match status" value="1"/>
</dbReference>
<sequence length="313" mass="36114">MISVIITSFKEPHTIGKCISSIADRKYSGIPTPFEIIQVSPDELTLKQGKKEANKLGLNKNQYIQIRDPKKGKPFALKMALKKAQGDIIILTDGDVYFEENAVKKLIEPFKEANVGGVSGRPKSQDKKDSRFGYWGHLLSDSADHRRKKTMEKVEGEDFYVGKDTFFPMSGYIMAIRNIDFDIPADVLSDDAYISYSLRNRNLDIAYAPKAVCYVKYPTNLGDYYTQKVRSLGGFKQLKRMGVFQRDKQSRSFWIELTYAFFVLKYASNVKEFFWSILLFPVRLITWIRIFWERDVLKKGMPKGGWERIESTK</sequence>
<dbReference type="Gene3D" id="3.90.550.10">
    <property type="entry name" value="Spore Coat Polysaccharide Biosynthesis Protein SpsA, Chain A"/>
    <property type="match status" value="1"/>
</dbReference>
<dbReference type="Proteomes" id="UP000053469">
    <property type="component" value="Unassembled WGS sequence"/>
</dbReference>
<dbReference type="InterPro" id="IPR029044">
    <property type="entry name" value="Nucleotide-diphossugar_trans"/>
</dbReference>
<keyword evidence="3 5" id="KW-0808">Transferase</keyword>
<dbReference type="Pfam" id="PF00535">
    <property type="entry name" value="Glycos_transf_2"/>
    <property type="match status" value="1"/>
</dbReference>
<organism evidence="5 6">
    <name type="scientific">candidate division WS6 bacterium 36_33</name>
    <dbReference type="NCBI Taxonomy" id="1641388"/>
    <lineage>
        <taxon>Bacteria</taxon>
        <taxon>Candidatus Dojkabacteria</taxon>
    </lineage>
</organism>
<evidence type="ECO:0000256" key="1">
    <source>
        <dbReference type="ARBA" id="ARBA00006739"/>
    </source>
</evidence>
<dbReference type="SUPFAM" id="SSF53448">
    <property type="entry name" value="Nucleotide-diphospho-sugar transferases"/>
    <property type="match status" value="1"/>
</dbReference>